<dbReference type="EMBL" id="KN837297">
    <property type="protein sequence ID" value="KIJ28831.1"/>
    <property type="molecule type" value="Genomic_DNA"/>
</dbReference>
<dbReference type="SUPFAM" id="SSF50129">
    <property type="entry name" value="GroES-like"/>
    <property type="match status" value="1"/>
</dbReference>
<dbReference type="CDD" id="cd08297">
    <property type="entry name" value="CAD3"/>
    <property type="match status" value="1"/>
</dbReference>
<organism evidence="8 9">
    <name type="scientific">Sphaerobolus stellatus (strain SS14)</name>
    <dbReference type="NCBI Taxonomy" id="990650"/>
    <lineage>
        <taxon>Eukaryota</taxon>
        <taxon>Fungi</taxon>
        <taxon>Dikarya</taxon>
        <taxon>Basidiomycota</taxon>
        <taxon>Agaricomycotina</taxon>
        <taxon>Agaricomycetes</taxon>
        <taxon>Phallomycetidae</taxon>
        <taxon>Geastrales</taxon>
        <taxon>Sphaerobolaceae</taxon>
        <taxon>Sphaerobolus</taxon>
    </lineage>
</organism>
<name>A0A0C9UU38_SPHS4</name>
<comment type="similarity">
    <text evidence="2">Belongs to the zinc-containing alcohol dehydrogenase family.</text>
</comment>
<dbReference type="SUPFAM" id="SSF51735">
    <property type="entry name" value="NAD(P)-binding Rossmann-fold domains"/>
    <property type="match status" value="1"/>
</dbReference>
<feature type="domain" description="Enoyl reductase (ER)" evidence="7">
    <location>
        <begin position="10"/>
        <end position="342"/>
    </location>
</feature>
<dbReference type="PANTHER" id="PTHR42940">
    <property type="entry name" value="ALCOHOL DEHYDROGENASE 1-RELATED"/>
    <property type="match status" value="1"/>
</dbReference>
<evidence type="ECO:0000313" key="9">
    <source>
        <dbReference type="Proteomes" id="UP000054279"/>
    </source>
</evidence>
<protein>
    <recommendedName>
        <fullName evidence="7">Enoyl reductase (ER) domain-containing protein</fullName>
    </recommendedName>
</protein>
<keyword evidence="5" id="KW-0560">Oxidoreductase</keyword>
<dbReference type="GO" id="GO:0005737">
    <property type="term" value="C:cytoplasm"/>
    <property type="evidence" value="ECO:0007669"/>
    <property type="project" value="TreeGrafter"/>
</dbReference>
<dbReference type="Gene3D" id="3.40.50.720">
    <property type="entry name" value="NAD(P)-binding Rossmann-like Domain"/>
    <property type="match status" value="1"/>
</dbReference>
<dbReference type="InterPro" id="IPR011032">
    <property type="entry name" value="GroES-like_sf"/>
</dbReference>
<sequence>MRGLQIVEFKKPYVLSHDIPVPQITRDNEVLIKVAVAGYCHTEMMVQNGEFEKMMPPQNTLPLIPSHECTGVVVAVGSKVANIKVGDRVATPPLKNPCGTCSDCKKGLSKFCQNADHAGVIANGAAAEYMVSDSNWTVVLPKQISFEAAAPLMCAGATIYSGLKTADLKPGQTVAIIGAGALGHLGIQFAKCMGLRVVCVDSRQAPLDLVKGLKYAPDFSIDATKGVEYALKEIGGEGADATLMATDAIPAYEYGLQLTRKHGIFVVIGQPFEPIPIHYTHLIFRNITIKGSLLSDAEGIREMVQLVADKGIEVRTRSYPLEEIETLIKDYHKETHCGKLVLRVSDGE</sequence>
<keyword evidence="4" id="KW-0862">Zinc</keyword>
<dbReference type="Proteomes" id="UP000054279">
    <property type="component" value="Unassembled WGS sequence"/>
</dbReference>
<evidence type="ECO:0000256" key="1">
    <source>
        <dbReference type="ARBA" id="ARBA00001947"/>
    </source>
</evidence>
<keyword evidence="9" id="KW-1185">Reference proteome</keyword>
<dbReference type="PANTHER" id="PTHR42940:SF8">
    <property type="entry name" value="VACUOLAR PROTEIN SORTING-ASSOCIATED PROTEIN 11"/>
    <property type="match status" value="1"/>
</dbReference>
<dbReference type="InterPro" id="IPR013154">
    <property type="entry name" value="ADH-like_N"/>
</dbReference>
<dbReference type="InterPro" id="IPR013149">
    <property type="entry name" value="ADH-like_C"/>
</dbReference>
<evidence type="ECO:0000256" key="6">
    <source>
        <dbReference type="ARBA" id="ARBA00023027"/>
    </source>
</evidence>
<dbReference type="FunFam" id="3.40.50.720:FF:000039">
    <property type="entry name" value="Alcohol dehydrogenase AdhP"/>
    <property type="match status" value="1"/>
</dbReference>
<gene>
    <name evidence="8" type="ORF">M422DRAFT_189248</name>
</gene>
<proteinExistence type="inferred from homology"/>
<evidence type="ECO:0000256" key="3">
    <source>
        <dbReference type="ARBA" id="ARBA00022723"/>
    </source>
</evidence>
<dbReference type="HOGENOM" id="CLU_026673_20_1_1"/>
<dbReference type="Gene3D" id="3.90.180.10">
    <property type="entry name" value="Medium-chain alcohol dehydrogenases, catalytic domain"/>
    <property type="match status" value="1"/>
</dbReference>
<dbReference type="Pfam" id="PF08240">
    <property type="entry name" value="ADH_N"/>
    <property type="match status" value="1"/>
</dbReference>
<keyword evidence="3" id="KW-0479">Metal-binding</keyword>
<keyword evidence="6" id="KW-0520">NAD</keyword>
<dbReference type="GO" id="GO:0046872">
    <property type="term" value="F:metal ion binding"/>
    <property type="evidence" value="ECO:0007669"/>
    <property type="project" value="UniProtKB-KW"/>
</dbReference>
<evidence type="ECO:0000259" key="7">
    <source>
        <dbReference type="SMART" id="SM00829"/>
    </source>
</evidence>
<dbReference type="OrthoDB" id="1879366at2759"/>
<dbReference type="Pfam" id="PF00107">
    <property type="entry name" value="ADH_zinc_N"/>
    <property type="match status" value="1"/>
</dbReference>
<reference evidence="8 9" key="1">
    <citation type="submission" date="2014-06" db="EMBL/GenBank/DDBJ databases">
        <title>Evolutionary Origins and Diversification of the Mycorrhizal Mutualists.</title>
        <authorList>
            <consortium name="DOE Joint Genome Institute"/>
            <consortium name="Mycorrhizal Genomics Consortium"/>
            <person name="Kohler A."/>
            <person name="Kuo A."/>
            <person name="Nagy L.G."/>
            <person name="Floudas D."/>
            <person name="Copeland A."/>
            <person name="Barry K.W."/>
            <person name="Cichocki N."/>
            <person name="Veneault-Fourrey C."/>
            <person name="LaButti K."/>
            <person name="Lindquist E.A."/>
            <person name="Lipzen A."/>
            <person name="Lundell T."/>
            <person name="Morin E."/>
            <person name="Murat C."/>
            <person name="Riley R."/>
            <person name="Ohm R."/>
            <person name="Sun H."/>
            <person name="Tunlid A."/>
            <person name="Henrissat B."/>
            <person name="Grigoriev I.V."/>
            <person name="Hibbett D.S."/>
            <person name="Martin F."/>
        </authorList>
    </citation>
    <scope>NUCLEOTIDE SEQUENCE [LARGE SCALE GENOMIC DNA]</scope>
    <source>
        <strain evidence="8 9">SS14</strain>
    </source>
</reference>
<dbReference type="GO" id="GO:0004022">
    <property type="term" value="F:alcohol dehydrogenase (NAD+) activity"/>
    <property type="evidence" value="ECO:0007669"/>
    <property type="project" value="TreeGrafter"/>
</dbReference>
<comment type="cofactor">
    <cofactor evidence="1">
        <name>Zn(2+)</name>
        <dbReference type="ChEBI" id="CHEBI:29105"/>
    </cofactor>
</comment>
<evidence type="ECO:0000256" key="4">
    <source>
        <dbReference type="ARBA" id="ARBA00022833"/>
    </source>
</evidence>
<evidence type="ECO:0000256" key="2">
    <source>
        <dbReference type="ARBA" id="ARBA00008072"/>
    </source>
</evidence>
<dbReference type="InterPro" id="IPR020843">
    <property type="entry name" value="ER"/>
</dbReference>
<evidence type="ECO:0000313" key="8">
    <source>
        <dbReference type="EMBL" id="KIJ28831.1"/>
    </source>
</evidence>
<accession>A0A0C9UU38</accession>
<evidence type="ECO:0000256" key="5">
    <source>
        <dbReference type="ARBA" id="ARBA00023002"/>
    </source>
</evidence>
<dbReference type="InterPro" id="IPR036291">
    <property type="entry name" value="NAD(P)-bd_dom_sf"/>
</dbReference>
<dbReference type="AlphaFoldDB" id="A0A0C9UU38"/>
<dbReference type="SMART" id="SM00829">
    <property type="entry name" value="PKS_ER"/>
    <property type="match status" value="1"/>
</dbReference>